<dbReference type="AlphaFoldDB" id="A0AAD9A172"/>
<dbReference type="EMBL" id="JAQOWY010000660">
    <property type="protein sequence ID" value="KAK1839531.1"/>
    <property type="molecule type" value="Genomic_DNA"/>
</dbReference>
<reference evidence="2" key="1">
    <citation type="submission" date="2023-01" db="EMBL/GenBank/DDBJ databases">
        <title>Colletotrichum chrysophilum M932 genome sequence.</title>
        <authorList>
            <person name="Baroncelli R."/>
        </authorList>
    </citation>
    <scope>NUCLEOTIDE SEQUENCE</scope>
    <source>
        <strain evidence="2">M932</strain>
    </source>
</reference>
<evidence type="ECO:0000313" key="2">
    <source>
        <dbReference type="EMBL" id="KAK1839531.1"/>
    </source>
</evidence>
<accession>A0AAD9A172</accession>
<proteinExistence type="predicted"/>
<comment type="caution">
    <text evidence="2">The sequence shown here is derived from an EMBL/GenBank/DDBJ whole genome shotgun (WGS) entry which is preliminary data.</text>
</comment>
<keyword evidence="3" id="KW-1185">Reference proteome</keyword>
<gene>
    <name evidence="2" type="ORF">CCHR01_17844</name>
</gene>
<sequence length="177" mass="19271">MGRDGTSGFSPLEAPAPPPLATQTPSPGHATERFLAASGERGGIMEAQDPHVEIVKPRQQKHDAPPLLAFSRQLDSRQQSGRRLIRQNVLDRARRYAAVGKKLTNMITPSLGSIAPACGDTPTPSTSFEQIDTSLDNSQSALCSLAVWLSVSLLRLCWNDLLVVYLNSSLFPFEYLI</sequence>
<organism evidence="2 3">
    <name type="scientific">Colletotrichum chrysophilum</name>
    <dbReference type="NCBI Taxonomy" id="1836956"/>
    <lineage>
        <taxon>Eukaryota</taxon>
        <taxon>Fungi</taxon>
        <taxon>Dikarya</taxon>
        <taxon>Ascomycota</taxon>
        <taxon>Pezizomycotina</taxon>
        <taxon>Sordariomycetes</taxon>
        <taxon>Hypocreomycetidae</taxon>
        <taxon>Glomerellales</taxon>
        <taxon>Glomerellaceae</taxon>
        <taxon>Colletotrichum</taxon>
        <taxon>Colletotrichum gloeosporioides species complex</taxon>
    </lineage>
</organism>
<evidence type="ECO:0000256" key="1">
    <source>
        <dbReference type="SAM" id="MobiDB-lite"/>
    </source>
</evidence>
<evidence type="ECO:0000313" key="3">
    <source>
        <dbReference type="Proteomes" id="UP001243330"/>
    </source>
</evidence>
<dbReference type="Proteomes" id="UP001243330">
    <property type="component" value="Unassembled WGS sequence"/>
</dbReference>
<name>A0AAD9A172_9PEZI</name>
<feature type="region of interest" description="Disordered" evidence="1">
    <location>
        <begin position="1"/>
        <end position="40"/>
    </location>
</feature>
<protein>
    <submittedName>
        <fullName evidence="2">Uncharacterized protein</fullName>
    </submittedName>
</protein>